<keyword evidence="1" id="KW-1133">Transmembrane helix</keyword>
<sequence length="205" mass="22095">MAGVRDQAEAAAARGGEQWKVVADLCVLALTALPVIVLLGLYCRRPLTGGDVNYDRKLFIAAPMLLTLGAAALFWVILRVLPYIRGRGGWSWWGVAAPGVVVAAALVALAFPPAGFDEARSQFEEIALEIIADPGSTRSDLDIDGVSIGRVEQRSGGAVYFIESDTSFGTTHGWIYSPAGNPAGQRYFMSLEHIDGPWYEFEYAT</sequence>
<evidence type="ECO:0000256" key="1">
    <source>
        <dbReference type="SAM" id="Phobius"/>
    </source>
</evidence>
<evidence type="ECO:0008006" key="4">
    <source>
        <dbReference type="Google" id="ProtNLM"/>
    </source>
</evidence>
<accession>A0ABT6MLM2</accession>
<organism evidence="2 3">
    <name type="scientific">Prescottella agglutinans</name>
    <dbReference type="NCBI Taxonomy" id="1644129"/>
    <lineage>
        <taxon>Bacteria</taxon>
        <taxon>Bacillati</taxon>
        <taxon>Actinomycetota</taxon>
        <taxon>Actinomycetes</taxon>
        <taxon>Mycobacteriales</taxon>
        <taxon>Nocardiaceae</taxon>
        <taxon>Prescottella</taxon>
    </lineage>
</organism>
<feature type="transmembrane region" description="Helical" evidence="1">
    <location>
        <begin position="58"/>
        <end position="78"/>
    </location>
</feature>
<keyword evidence="1" id="KW-0812">Transmembrane</keyword>
<dbReference type="Proteomes" id="UP001160334">
    <property type="component" value="Unassembled WGS sequence"/>
</dbReference>
<name>A0ABT6MLM2_9NOCA</name>
<evidence type="ECO:0000313" key="3">
    <source>
        <dbReference type="Proteomes" id="UP001160334"/>
    </source>
</evidence>
<comment type="caution">
    <text evidence="2">The sequence shown here is derived from an EMBL/GenBank/DDBJ whole genome shotgun (WGS) entry which is preliminary data.</text>
</comment>
<proteinExistence type="predicted"/>
<feature type="transmembrane region" description="Helical" evidence="1">
    <location>
        <begin position="21"/>
        <end position="42"/>
    </location>
</feature>
<feature type="transmembrane region" description="Helical" evidence="1">
    <location>
        <begin position="90"/>
        <end position="111"/>
    </location>
</feature>
<dbReference type="EMBL" id="JARXVC010000028">
    <property type="protein sequence ID" value="MDH6284849.1"/>
    <property type="molecule type" value="Genomic_DNA"/>
</dbReference>
<gene>
    <name evidence="2" type="ORF">M2280_006112</name>
</gene>
<keyword evidence="1" id="KW-0472">Membrane</keyword>
<protein>
    <recommendedName>
        <fullName evidence="4">DUF1109 domain-containing protein</fullName>
    </recommendedName>
</protein>
<reference evidence="2 3" key="1">
    <citation type="submission" date="2023-04" db="EMBL/GenBank/DDBJ databases">
        <title>Forest soil microbial communities from Buena Vista Peninsula, Colon Province, Panama.</title>
        <authorList>
            <person name="Bouskill N."/>
        </authorList>
    </citation>
    <scope>NUCLEOTIDE SEQUENCE [LARGE SCALE GENOMIC DNA]</scope>
    <source>
        <strain evidence="2 3">CFH S0262</strain>
    </source>
</reference>
<keyword evidence="3" id="KW-1185">Reference proteome</keyword>
<evidence type="ECO:0000313" key="2">
    <source>
        <dbReference type="EMBL" id="MDH6284849.1"/>
    </source>
</evidence>